<dbReference type="Gene3D" id="3.30.559.30">
    <property type="entry name" value="Nonribosomal peptide synthetase, condensation domain"/>
    <property type="match status" value="1"/>
</dbReference>
<evidence type="ECO:0000313" key="6">
    <source>
        <dbReference type="EMBL" id="AJQ93166.1"/>
    </source>
</evidence>
<feature type="domain" description="Carrier" evidence="5">
    <location>
        <begin position="974"/>
        <end position="1049"/>
    </location>
</feature>
<dbReference type="Gene3D" id="2.30.38.10">
    <property type="entry name" value="Luciferase, Domain 3"/>
    <property type="match status" value="1"/>
</dbReference>
<dbReference type="Pfam" id="PF00975">
    <property type="entry name" value="Thioesterase"/>
    <property type="match status" value="1"/>
</dbReference>
<dbReference type="SUPFAM" id="SSF56801">
    <property type="entry name" value="Acetyl-CoA synthetase-like"/>
    <property type="match status" value="1"/>
</dbReference>
<reference evidence="6 7" key="1">
    <citation type="submission" date="2014-01" db="EMBL/GenBank/DDBJ databases">
        <title>Full genme sequencing of cellulolytic bacterium Gynuella sunshinyii YC6258T gen. nov., sp. nov.</title>
        <authorList>
            <person name="Khan H."/>
            <person name="Chung E.J."/>
            <person name="Chung Y.R."/>
        </authorList>
    </citation>
    <scope>NUCLEOTIDE SEQUENCE [LARGE SCALE GENOMIC DNA]</scope>
    <source>
        <strain evidence="6 7">YC6258</strain>
    </source>
</reference>
<dbReference type="InterPro" id="IPR020845">
    <property type="entry name" value="AMP-binding_CS"/>
</dbReference>
<dbReference type="InterPro" id="IPR029058">
    <property type="entry name" value="AB_hydrolase_fold"/>
</dbReference>
<dbReference type="InterPro" id="IPR009081">
    <property type="entry name" value="PP-bd_ACP"/>
</dbReference>
<dbReference type="InterPro" id="IPR006162">
    <property type="entry name" value="Ppantetheine_attach_site"/>
</dbReference>
<evidence type="ECO:0000256" key="3">
    <source>
        <dbReference type="ARBA" id="ARBA00022450"/>
    </source>
</evidence>
<organism evidence="6 7">
    <name type="scientific">Gynuella sunshinyii YC6258</name>
    <dbReference type="NCBI Taxonomy" id="1445510"/>
    <lineage>
        <taxon>Bacteria</taxon>
        <taxon>Pseudomonadati</taxon>
        <taxon>Pseudomonadota</taxon>
        <taxon>Gammaproteobacteria</taxon>
        <taxon>Oceanospirillales</taxon>
        <taxon>Saccharospirillaceae</taxon>
        <taxon>Gynuella</taxon>
    </lineage>
</organism>
<dbReference type="PATRIC" id="fig|1445510.3.peg.1092"/>
<evidence type="ECO:0000256" key="1">
    <source>
        <dbReference type="ARBA" id="ARBA00001957"/>
    </source>
</evidence>
<dbReference type="GO" id="GO:0043041">
    <property type="term" value="P:amino acid activation for nonribosomal peptide biosynthetic process"/>
    <property type="evidence" value="ECO:0007669"/>
    <property type="project" value="TreeGrafter"/>
</dbReference>
<dbReference type="SUPFAM" id="SSF47336">
    <property type="entry name" value="ACP-like"/>
    <property type="match status" value="1"/>
</dbReference>
<evidence type="ECO:0000256" key="2">
    <source>
        <dbReference type="ARBA" id="ARBA00006432"/>
    </source>
</evidence>
<dbReference type="InterPro" id="IPR036736">
    <property type="entry name" value="ACP-like_sf"/>
</dbReference>
<dbReference type="InterPro" id="IPR023213">
    <property type="entry name" value="CAT-like_dom_sf"/>
</dbReference>
<dbReference type="GO" id="GO:0009366">
    <property type="term" value="C:enterobactin synthetase complex"/>
    <property type="evidence" value="ECO:0007669"/>
    <property type="project" value="TreeGrafter"/>
</dbReference>
<dbReference type="Proteomes" id="UP000032266">
    <property type="component" value="Chromosome"/>
</dbReference>
<keyword evidence="6" id="KW-0808">Transferase</keyword>
<dbReference type="GO" id="GO:0005829">
    <property type="term" value="C:cytosol"/>
    <property type="evidence" value="ECO:0007669"/>
    <property type="project" value="TreeGrafter"/>
</dbReference>
<dbReference type="InterPro" id="IPR020802">
    <property type="entry name" value="TesA-like"/>
</dbReference>
<dbReference type="KEGG" id="gsn:YC6258_01118"/>
<dbReference type="Pfam" id="PF13193">
    <property type="entry name" value="AMP-binding_C"/>
    <property type="match status" value="1"/>
</dbReference>
<dbReference type="HOGENOM" id="CLU_000022_2_13_6"/>
<dbReference type="GO" id="GO:0009239">
    <property type="term" value="P:enterobactin biosynthetic process"/>
    <property type="evidence" value="ECO:0007669"/>
    <property type="project" value="TreeGrafter"/>
</dbReference>
<dbReference type="FunFam" id="2.30.38.10:FF:000001">
    <property type="entry name" value="Non-ribosomal peptide synthetase PvdI"/>
    <property type="match status" value="1"/>
</dbReference>
<sequence>MIETEGKYPKLIKNEIQPFLLPLSTPQRGQWMGQKIGPRNATYNLSEYIEIKGSIDIELFSAASRQLILEADTTRCFIVEQGDKVFQKIEQNCDNHYAFFDFSSSQDAHEAALEWMREDIHRPLDPTCDPLWFSALIKITSDRYYWYQRCHHVAFDGFSGGMLARRLAEIYSEMVAGQEVSPSPFGPLSMLVESEQEYRQSSRFQRDREYWMETLSHLPDAVSLAQRLAPSNGGLLRKTLYLSQALTEKIKEVGQQAGGSLPQTLISLVAAYYYRATGVDDLVFGMPVTARTSKALRSVPGMMANAVPIRLAMDSDITLEQLIQQVGKVMRSALRHQQYRYEDLRRDLGLMANGRQISWLGINIEPFDYDLRFGECSTSLHNMCNGAIEDLTIFVYDRNDGQGLRVDLDANPARYSESELIAHMQRLERLMLAVIKEPQQSLSKASLLSAAERHKILTDWNKSSWPVPKLSVVDLFDAQVMCSPWEVAVTTDERSLTYMQLNRLANAWARWLIKNNVRPGELVAVACNRDTNMLVALLAVLKAGAAYLPLDPDFPEERLKIILEDAQPKLLLSSEDLVNSLPKVEIPTLWLNNPGFDPSSPEYGVNPVVPSIHGDSPAYVIYTSGSTGRPKGVEIPHRAFTNFLCAMQGELKLTPDDCFLAVTTISFDIAALELFLPIVIGASVLIAERKVVRNPEALVDMVTRHGATVMQATPSLWQALLPDYSKALHGIRTLVGGEALSGPLAKMMAGLGHPVINVYGPTETTIWSTIMTLSNPADIDHPPIGRPIWNTQVYVLDHALEPVPVGVTGDLYIAGDGLALGYYRQPDLTNERFVANPFGQPGSRMYFTGDKARWRDDGVLEYQGRSDHQVKIRGFRIEIGEIETRLLACREVNRCVVVAQTAPQGNQQLVAYVVPVDEKLNTDDLRRQLLSNLPDYMIPTHFMLMEQLPLTPNGKIDRKALPLPVWHAARAYVPPRTPAEEMVASIWAETLGLEKVGIYDNFFEIGGDSISATRILNRINETMAIDVPLSAMFTSATIADLTDQLRRDDSWDPLGVVLPIKTDGTAAPLFCIHPAIGLSWAYAGMQRHLSDNIPLYGIQSQGLRHAVRLPNSIEEMAEDYLEQIRRVQPKGPYRLLGWSFGGMVAHALAQRLQTLGEEVSFLCMLDTYPYLFGPDIKKDNESMVKAALAFLGYNPSTLSEQPKDMTELAAFLVREYDIPSMPMVQEMQKNNANIIDHVLAVIQNNLDLARRFRPGYVEADLLFFVAEESMNDSMKDILDHRAEAWKSSITGELKIHSIKCMHQEIMDVEVLNEVGPIIAEYLGQ</sequence>
<dbReference type="InterPro" id="IPR045851">
    <property type="entry name" value="AMP-bd_C_sf"/>
</dbReference>
<dbReference type="Gene3D" id="3.40.50.1820">
    <property type="entry name" value="alpha/beta hydrolase"/>
    <property type="match status" value="1"/>
</dbReference>
<evidence type="ECO:0000256" key="4">
    <source>
        <dbReference type="ARBA" id="ARBA00022553"/>
    </source>
</evidence>
<protein>
    <submittedName>
        <fullName evidence="6">Non-ribosomal peptide synthetase modules-related protein</fullName>
        <ecNumber evidence="6">2.7.7.-</ecNumber>
    </submittedName>
</protein>
<dbReference type="Pfam" id="PF00550">
    <property type="entry name" value="PP-binding"/>
    <property type="match status" value="1"/>
</dbReference>
<dbReference type="GO" id="GO:0047527">
    <property type="term" value="F:2,3-dihydroxybenzoate-serine ligase activity"/>
    <property type="evidence" value="ECO:0007669"/>
    <property type="project" value="TreeGrafter"/>
</dbReference>
<dbReference type="InterPro" id="IPR001242">
    <property type="entry name" value="Condensation_dom"/>
</dbReference>
<gene>
    <name evidence="6" type="ORF">YC6258_01118</name>
</gene>
<dbReference type="PANTHER" id="PTHR45527">
    <property type="entry name" value="NONRIBOSOMAL PEPTIDE SYNTHETASE"/>
    <property type="match status" value="1"/>
</dbReference>
<dbReference type="EMBL" id="CP007142">
    <property type="protein sequence ID" value="AJQ93166.1"/>
    <property type="molecule type" value="Genomic_DNA"/>
</dbReference>
<comment type="similarity">
    <text evidence="2">Belongs to the ATP-dependent AMP-binding enzyme family.</text>
</comment>
<dbReference type="NCBIfam" id="TIGR01733">
    <property type="entry name" value="AA-adenyl-dom"/>
    <property type="match status" value="1"/>
</dbReference>
<dbReference type="OrthoDB" id="9757559at2"/>
<dbReference type="SMART" id="SM00824">
    <property type="entry name" value="PKS_TE"/>
    <property type="match status" value="1"/>
</dbReference>
<dbReference type="CDD" id="cd05930">
    <property type="entry name" value="A_NRPS"/>
    <property type="match status" value="1"/>
</dbReference>
<dbReference type="STRING" id="1445510.YC6258_01118"/>
<dbReference type="SUPFAM" id="SSF53474">
    <property type="entry name" value="alpha/beta-Hydrolases"/>
    <property type="match status" value="1"/>
</dbReference>
<accession>A0A0C5VG45</accession>
<dbReference type="PROSITE" id="PS00012">
    <property type="entry name" value="PHOSPHOPANTETHEINE"/>
    <property type="match status" value="1"/>
</dbReference>
<dbReference type="FunFam" id="3.40.50.12780:FF:000012">
    <property type="entry name" value="Non-ribosomal peptide synthetase"/>
    <property type="match status" value="1"/>
</dbReference>
<dbReference type="InterPro" id="IPR025110">
    <property type="entry name" value="AMP-bd_C"/>
</dbReference>
<keyword evidence="7" id="KW-1185">Reference proteome</keyword>
<dbReference type="FunFam" id="3.30.300.30:FF:000010">
    <property type="entry name" value="Enterobactin synthetase component F"/>
    <property type="match status" value="1"/>
</dbReference>
<dbReference type="GO" id="GO:0016779">
    <property type="term" value="F:nucleotidyltransferase activity"/>
    <property type="evidence" value="ECO:0007669"/>
    <property type="project" value="UniProtKB-KW"/>
</dbReference>
<evidence type="ECO:0000313" key="7">
    <source>
        <dbReference type="Proteomes" id="UP000032266"/>
    </source>
</evidence>
<dbReference type="Gene3D" id="3.30.559.10">
    <property type="entry name" value="Chloramphenicol acetyltransferase-like domain"/>
    <property type="match status" value="1"/>
</dbReference>
<keyword evidence="6" id="KW-0548">Nucleotidyltransferase</keyword>
<dbReference type="PROSITE" id="PS00455">
    <property type="entry name" value="AMP_BINDING"/>
    <property type="match status" value="1"/>
</dbReference>
<proteinExistence type="inferred from homology"/>
<dbReference type="Pfam" id="PF00501">
    <property type="entry name" value="AMP-binding"/>
    <property type="match status" value="1"/>
</dbReference>
<dbReference type="Gene3D" id="3.40.50.980">
    <property type="match status" value="2"/>
</dbReference>
<dbReference type="InterPro" id="IPR010071">
    <property type="entry name" value="AA_adenyl_dom"/>
</dbReference>
<dbReference type="FunFam" id="1.10.1200.10:FF:000005">
    <property type="entry name" value="Nonribosomal peptide synthetase 1"/>
    <property type="match status" value="1"/>
</dbReference>
<dbReference type="GO" id="GO:0031177">
    <property type="term" value="F:phosphopantetheine binding"/>
    <property type="evidence" value="ECO:0007669"/>
    <property type="project" value="InterPro"/>
</dbReference>
<name>A0A0C5VG45_9GAMM</name>
<dbReference type="EC" id="2.7.7.-" evidence="6"/>
<keyword evidence="4" id="KW-0597">Phosphoprotein</keyword>
<evidence type="ECO:0000259" key="5">
    <source>
        <dbReference type="PROSITE" id="PS50075"/>
    </source>
</evidence>
<keyword evidence="3" id="KW-0596">Phosphopantetheine</keyword>
<dbReference type="FunFam" id="3.40.50.980:FF:000001">
    <property type="entry name" value="Non-ribosomal peptide synthetase"/>
    <property type="match status" value="1"/>
</dbReference>
<dbReference type="SUPFAM" id="SSF52777">
    <property type="entry name" value="CoA-dependent acyltransferases"/>
    <property type="match status" value="2"/>
</dbReference>
<dbReference type="PANTHER" id="PTHR45527:SF1">
    <property type="entry name" value="FATTY ACID SYNTHASE"/>
    <property type="match status" value="1"/>
</dbReference>
<dbReference type="PROSITE" id="PS50075">
    <property type="entry name" value="CARRIER"/>
    <property type="match status" value="1"/>
</dbReference>
<dbReference type="InterPro" id="IPR000873">
    <property type="entry name" value="AMP-dep_synth/lig_dom"/>
</dbReference>
<dbReference type="RefSeq" id="WP_044616051.1">
    <property type="nucleotide sequence ID" value="NZ_CP007142.1"/>
</dbReference>
<dbReference type="InterPro" id="IPR020806">
    <property type="entry name" value="PKS_PP-bd"/>
</dbReference>
<dbReference type="Gene3D" id="3.30.300.30">
    <property type="match status" value="1"/>
</dbReference>
<comment type="cofactor">
    <cofactor evidence="1">
        <name>pantetheine 4'-phosphate</name>
        <dbReference type="ChEBI" id="CHEBI:47942"/>
    </cofactor>
</comment>
<dbReference type="SMART" id="SM00823">
    <property type="entry name" value="PKS_PP"/>
    <property type="match status" value="1"/>
</dbReference>
<dbReference type="InterPro" id="IPR001031">
    <property type="entry name" value="Thioesterase"/>
</dbReference>
<dbReference type="Pfam" id="PF00668">
    <property type="entry name" value="Condensation"/>
    <property type="match status" value="1"/>
</dbReference>